<feature type="region of interest" description="Disordered" evidence="2">
    <location>
        <begin position="81"/>
        <end position="101"/>
    </location>
</feature>
<sequence>MSNNFNHFSSEEFYKQKLTSFVSEGSAIFDFYSIFSDDECEDGNKTYSIGLEDEFPSLTRVDLPAELEDSIEQLDHYFTDSLANDNSESNSEEPPWLSKRTSSLLSSVKSMGTLPLQKQASDHTNTNGNTNTNTSTNRNTNTEHNTDTETQINNNKNQNENKNYYKKNQNKNEKNGISVLQLQNSFVGFDLNLLQKKVQNPKQKIPNLNFDKNDQKKQQITKYPQLKRTSKELKTNIKSNVDTNNQGSIKTKRENSINSQFEHDVKPSEILEIFIKKKKINYNSSLKQENKPENSNQNSSQFQTTNNRQPITHTRRGGQSKTITATKKKKKKKNKTKTKRKRNWKSSRSNSSSHSDSESKFTTALHTNNTATTNKSNKSSNNNNINLAKSQMNRFSNKELKKHSSPSTTTNQKTKRRQNLLRQKTKLKSKSKIKTNKFQTKDVDWQRKTWQFVFGRKKGIKILKKKRKKRNKRLNTPKHAKSIFEKWFLEHLNDPQGPYMDKKTRTRLSQTTSIPELQVQRWFGQRRRSQRLRWLKGEAPKPNWI</sequence>
<feature type="compositionally biased region" description="Basic residues" evidence="2">
    <location>
        <begin position="326"/>
        <end position="345"/>
    </location>
</feature>
<accession>A0AAV7ZH96</accession>
<dbReference type="AlphaFoldDB" id="A0AAV7ZH96"/>
<organism evidence="4 5">
    <name type="scientific">Anaeramoeba flamelloides</name>
    <dbReference type="NCBI Taxonomy" id="1746091"/>
    <lineage>
        <taxon>Eukaryota</taxon>
        <taxon>Metamonada</taxon>
        <taxon>Anaeramoebidae</taxon>
        <taxon>Anaeramoeba</taxon>
    </lineage>
</organism>
<evidence type="ECO:0000313" key="5">
    <source>
        <dbReference type="Proteomes" id="UP001146793"/>
    </source>
</evidence>
<feature type="DNA-binding region" description="Homeobox" evidence="1">
    <location>
        <begin position="469"/>
        <end position="534"/>
    </location>
</feature>
<feature type="region of interest" description="Disordered" evidence="2">
    <location>
        <begin position="286"/>
        <end position="361"/>
    </location>
</feature>
<dbReference type="PROSITE" id="PS50071">
    <property type="entry name" value="HOMEOBOX_2"/>
    <property type="match status" value="1"/>
</dbReference>
<reference evidence="4" key="1">
    <citation type="submission" date="2022-08" db="EMBL/GenBank/DDBJ databases">
        <title>Novel sulphate-reducing endosymbionts in the free-living metamonad Anaeramoeba.</title>
        <authorList>
            <person name="Jerlstrom-Hultqvist J."/>
            <person name="Cepicka I."/>
            <person name="Gallot-Lavallee L."/>
            <person name="Salas-Leiva D."/>
            <person name="Curtis B.A."/>
            <person name="Zahonova K."/>
            <person name="Pipaliya S."/>
            <person name="Dacks J."/>
            <person name="Roger A.J."/>
        </authorList>
    </citation>
    <scope>NUCLEOTIDE SEQUENCE</scope>
    <source>
        <strain evidence="4">Busselton2</strain>
    </source>
</reference>
<dbReference type="InterPro" id="IPR001356">
    <property type="entry name" value="HD"/>
</dbReference>
<keyword evidence="1 4" id="KW-0238">DNA-binding</keyword>
<keyword evidence="1 4" id="KW-0371">Homeobox</keyword>
<feature type="compositionally biased region" description="Polar residues" evidence="2">
    <location>
        <begin position="236"/>
        <end position="249"/>
    </location>
</feature>
<dbReference type="SMART" id="SM00389">
    <property type="entry name" value="HOX"/>
    <property type="match status" value="1"/>
</dbReference>
<feature type="domain" description="Homeobox" evidence="3">
    <location>
        <begin position="467"/>
        <end position="533"/>
    </location>
</feature>
<feature type="region of interest" description="Disordered" evidence="2">
    <location>
        <begin position="204"/>
        <end position="261"/>
    </location>
</feature>
<dbReference type="Proteomes" id="UP001146793">
    <property type="component" value="Unassembled WGS sequence"/>
</dbReference>
<dbReference type="Gene3D" id="1.10.10.60">
    <property type="entry name" value="Homeodomain-like"/>
    <property type="match status" value="1"/>
</dbReference>
<feature type="compositionally biased region" description="Low complexity" evidence="2">
    <location>
        <begin position="346"/>
        <end position="361"/>
    </location>
</feature>
<dbReference type="EMBL" id="JANTQA010000032">
    <property type="protein sequence ID" value="KAJ3439164.1"/>
    <property type="molecule type" value="Genomic_DNA"/>
</dbReference>
<feature type="region of interest" description="Disordered" evidence="2">
    <location>
        <begin position="115"/>
        <end position="163"/>
    </location>
</feature>
<dbReference type="InterPro" id="IPR009057">
    <property type="entry name" value="Homeodomain-like_sf"/>
</dbReference>
<feature type="region of interest" description="Disordered" evidence="2">
    <location>
        <begin position="396"/>
        <end position="429"/>
    </location>
</feature>
<dbReference type="SUPFAM" id="SSF46689">
    <property type="entry name" value="Homeodomain-like"/>
    <property type="match status" value="1"/>
</dbReference>
<gene>
    <name evidence="4" type="ORF">M0812_15186</name>
</gene>
<dbReference type="GO" id="GO:0003677">
    <property type="term" value="F:DNA binding"/>
    <property type="evidence" value="ECO:0007669"/>
    <property type="project" value="UniProtKB-UniRule"/>
</dbReference>
<evidence type="ECO:0000313" key="4">
    <source>
        <dbReference type="EMBL" id="KAJ3439164.1"/>
    </source>
</evidence>
<feature type="compositionally biased region" description="Basic and acidic residues" evidence="2">
    <location>
        <begin position="251"/>
        <end position="261"/>
    </location>
</feature>
<feature type="compositionally biased region" description="Basic residues" evidence="2">
    <location>
        <begin position="413"/>
        <end position="429"/>
    </location>
</feature>
<name>A0AAV7ZH96_9EUKA</name>
<comment type="caution">
    <text evidence="4">The sequence shown here is derived from an EMBL/GenBank/DDBJ whole genome shotgun (WGS) entry which is preliminary data.</text>
</comment>
<feature type="compositionally biased region" description="Low complexity" evidence="2">
    <location>
        <begin position="122"/>
        <end position="162"/>
    </location>
</feature>
<comment type="subcellular location">
    <subcellularLocation>
        <location evidence="1">Nucleus</location>
    </subcellularLocation>
</comment>
<dbReference type="GO" id="GO:0005634">
    <property type="term" value="C:nucleus"/>
    <property type="evidence" value="ECO:0007669"/>
    <property type="project" value="UniProtKB-SubCell"/>
</dbReference>
<evidence type="ECO:0000256" key="1">
    <source>
        <dbReference type="PROSITE-ProRule" id="PRU00108"/>
    </source>
</evidence>
<dbReference type="CDD" id="cd00086">
    <property type="entry name" value="homeodomain"/>
    <property type="match status" value="1"/>
</dbReference>
<keyword evidence="1" id="KW-0539">Nucleus</keyword>
<feature type="compositionally biased region" description="Low complexity" evidence="2">
    <location>
        <begin position="294"/>
        <end position="307"/>
    </location>
</feature>
<protein>
    <submittedName>
        <fullName evidence="4">Homeobox protein meis2</fullName>
    </submittedName>
</protein>
<proteinExistence type="predicted"/>
<evidence type="ECO:0000259" key="3">
    <source>
        <dbReference type="PROSITE" id="PS50071"/>
    </source>
</evidence>
<evidence type="ECO:0000256" key="2">
    <source>
        <dbReference type="SAM" id="MobiDB-lite"/>
    </source>
</evidence>